<feature type="signal peptide" evidence="1">
    <location>
        <begin position="1"/>
        <end position="16"/>
    </location>
</feature>
<dbReference type="GeneID" id="19268205"/>
<evidence type="ECO:0000259" key="3">
    <source>
        <dbReference type="Pfam" id="PF26335"/>
    </source>
</evidence>
<dbReference type="InterPro" id="IPR051478">
    <property type="entry name" value="Beta-lactamase-like_AB/R"/>
</dbReference>
<protein>
    <submittedName>
        <fullName evidence="4">Uncharacterized protein</fullName>
    </submittedName>
</protein>
<dbReference type="Proteomes" id="UP000030651">
    <property type="component" value="Unassembled WGS sequence"/>
</dbReference>
<dbReference type="eggNOG" id="ENOG502R2HC">
    <property type="taxonomic scope" value="Eukaryota"/>
</dbReference>
<dbReference type="RefSeq" id="XP_007829964.1">
    <property type="nucleotide sequence ID" value="XM_007831773.1"/>
</dbReference>
<gene>
    <name evidence="4" type="ORF">PFICI_03192</name>
</gene>
<evidence type="ECO:0000259" key="2">
    <source>
        <dbReference type="Pfam" id="PF00144"/>
    </source>
</evidence>
<proteinExistence type="predicted"/>
<evidence type="ECO:0000313" key="5">
    <source>
        <dbReference type="Proteomes" id="UP000030651"/>
    </source>
</evidence>
<accession>W3XI93</accession>
<feature type="chain" id="PRO_5004834725" evidence="1">
    <location>
        <begin position="17"/>
        <end position="601"/>
    </location>
</feature>
<dbReference type="EMBL" id="KI912110">
    <property type="protein sequence ID" value="ETS85167.1"/>
    <property type="molecule type" value="Genomic_DNA"/>
</dbReference>
<dbReference type="InParanoid" id="W3XI93"/>
<reference evidence="5" key="1">
    <citation type="journal article" date="2015" name="BMC Genomics">
        <title>Genomic and transcriptomic analysis of the endophytic fungus Pestalotiopsis fici reveals its lifestyle and high potential for synthesis of natural products.</title>
        <authorList>
            <person name="Wang X."/>
            <person name="Zhang X."/>
            <person name="Liu L."/>
            <person name="Xiang M."/>
            <person name="Wang W."/>
            <person name="Sun X."/>
            <person name="Che Y."/>
            <person name="Guo L."/>
            <person name="Liu G."/>
            <person name="Guo L."/>
            <person name="Wang C."/>
            <person name="Yin W.B."/>
            <person name="Stadler M."/>
            <person name="Zhang X."/>
            <person name="Liu X."/>
        </authorList>
    </citation>
    <scope>NUCLEOTIDE SEQUENCE [LARGE SCALE GENOMIC DNA]</scope>
    <source>
        <strain evidence="5">W106-1 / CGMCC3.15140</strain>
    </source>
</reference>
<dbReference type="InterPro" id="IPR058664">
    <property type="entry name" value="ARB_00930-like_C"/>
</dbReference>
<name>W3XI93_PESFW</name>
<dbReference type="Pfam" id="PF00144">
    <property type="entry name" value="Beta-lactamase"/>
    <property type="match status" value="1"/>
</dbReference>
<dbReference type="InterPro" id="IPR001466">
    <property type="entry name" value="Beta-lactam-related"/>
</dbReference>
<evidence type="ECO:0000256" key="1">
    <source>
        <dbReference type="SAM" id="SignalP"/>
    </source>
</evidence>
<dbReference type="PANTHER" id="PTHR22935:SF97">
    <property type="entry name" value="BETA-LACTAMASE-RELATED DOMAIN-CONTAINING PROTEIN"/>
    <property type="match status" value="1"/>
</dbReference>
<dbReference type="InterPro" id="IPR012338">
    <property type="entry name" value="Beta-lactam/transpept-like"/>
</dbReference>
<feature type="domain" description="Beta-lactamase-like ARB-00930-like C-terminal" evidence="3">
    <location>
        <begin position="420"/>
        <end position="585"/>
    </location>
</feature>
<feature type="domain" description="Beta-lactamase-related" evidence="2">
    <location>
        <begin position="91"/>
        <end position="395"/>
    </location>
</feature>
<dbReference type="AlphaFoldDB" id="W3XI93"/>
<dbReference type="OrthoDB" id="10250282at2759"/>
<dbReference type="SUPFAM" id="SSF56601">
    <property type="entry name" value="beta-lactamase/transpeptidase-like"/>
    <property type="match status" value="1"/>
</dbReference>
<organism evidence="4 5">
    <name type="scientific">Pestalotiopsis fici (strain W106-1 / CGMCC3.15140)</name>
    <dbReference type="NCBI Taxonomy" id="1229662"/>
    <lineage>
        <taxon>Eukaryota</taxon>
        <taxon>Fungi</taxon>
        <taxon>Dikarya</taxon>
        <taxon>Ascomycota</taxon>
        <taxon>Pezizomycotina</taxon>
        <taxon>Sordariomycetes</taxon>
        <taxon>Xylariomycetidae</taxon>
        <taxon>Amphisphaeriales</taxon>
        <taxon>Sporocadaceae</taxon>
        <taxon>Pestalotiopsis</taxon>
    </lineage>
</organism>
<keyword evidence="5" id="KW-1185">Reference proteome</keyword>
<keyword evidence="1" id="KW-0732">Signal</keyword>
<dbReference type="Pfam" id="PF26335">
    <property type="entry name" value="ARB_00930_C"/>
    <property type="match status" value="1"/>
</dbReference>
<dbReference type="Gene3D" id="3.40.710.10">
    <property type="entry name" value="DD-peptidase/beta-lactamase superfamily"/>
    <property type="match status" value="1"/>
</dbReference>
<sequence length="601" mass="66443">MRHAYLLSGLLGGALAALDGLCPPLGAVLPAPKTPRSNAHLQKEMSVLNETLHNITASLEKSAISFGVQSIHEAKPILEFHFTPENYGANGVKKVDADTVYRLASTSKLFPVLAVLKTEGMDLNDPITKFLPELRNLGKQSRMRNQMWMVDWDDITLGALSSHLGAPSDLVIDLSTDSSNNWTDIGFPEIDNSIQLNCSIKGDPPCPENVFWDLFGQRPPVYPPFTDAVYSNVAFALLSWAVEMTTNVTFSDYVRQTIWEPTGMHHTFVSKPDDSLGAIPVDDTWWTATVGLEKAAGDYYSSLSDMLDFGISILKNEQLSPVGTRRWLKPVAPTSSTATLLGTPWEVYRFTNVTKDGRLIELYTKMGNIFDYNSNFVLIPDYDIVFQVFTAGPETSAFTVLAITTAVINALLPALEEAGKEEMRKTHTGTYSDAASNSSITLSLNDENPGIKVTNWTVRGVDIFESFPTIERAFIKGTATDPGAKTEDKKDEENVRMRLYPTGLEAEDQSSWRGVTTFGTAEQLAAVDKQFLWPMATCITWAQMDRIVYGLQSQDHFIFTLDEAEDGKEAVTVELPAYRVTLRKETIALGPSESQKPLDSY</sequence>
<dbReference type="KEGG" id="pfy:PFICI_03192"/>
<dbReference type="PANTHER" id="PTHR22935">
    <property type="entry name" value="PENICILLIN-BINDING PROTEIN"/>
    <property type="match status" value="1"/>
</dbReference>
<evidence type="ECO:0000313" key="4">
    <source>
        <dbReference type="EMBL" id="ETS85167.1"/>
    </source>
</evidence>
<dbReference type="OMA" id="SWRMMFT"/>
<dbReference type="HOGENOM" id="CLU_019706_2_1_1"/>